<dbReference type="GO" id="GO:0008236">
    <property type="term" value="F:serine-type peptidase activity"/>
    <property type="evidence" value="ECO:0007669"/>
    <property type="project" value="UniProtKB-KW"/>
</dbReference>
<evidence type="ECO:0000259" key="8">
    <source>
        <dbReference type="Pfam" id="PF17676"/>
    </source>
</evidence>
<comment type="similarity">
    <text evidence="1">Belongs to the peptidase S66 family.</text>
</comment>
<keyword evidence="3" id="KW-0645">Protease</keyword>
<dbReference type="GO" id="GO:0004180">
    <property type="term" value="F:carboxypeptidase activity"/>
    <property type="evidence" value="ECO:0007669"/>
    <property type="project" value="UniProtKB-KW"/>
</dbReference>
<dbReference type="InterPro" id="IPR003507">
    <property type="entry name" value="S66_fam"/>
</dbReference>
<dbReference type="AlphaFoldDB" id="A0A3M8D4K0"/>
<organism evidence="9 10">
    <name type="scientific">Brevibacillus fluminis</name>
    <dbReference type="NCBI Taxonomy" id="511487"/>
    <lineage>
        <taxon>Bacteria</taxon>
        <taxon>Bacillati</taxon>
        <taxon>Bacillota</taxon>
        <taxon>Bacilli</taxon>
        <taxon>Bacillales</taxon>
        <taxon>Paenibacillaceae</taxon>
        <taxon>Brevibacillus</taxon>
    </lineage>
</organism>
<accession>A0A3M8D4K0</accession>
<feature type="domain" description="LD-carboxypeptidase C-terminal" evidence="8">
    <location>
        <begin position="177"/>
        <end position="292"/>
    </location>
</feature>
<dbReference type="GO" id="GO:0006508">
    <property type="term" value="P:proteolysis"/>
    <property type="evidence" value="ECO:0007669"/>
    <property type="project" value="UniProtKB-KW"/>
</dbReference>
<evidence type="ECO:0000256" key="2">
    <source>
        <dbReference type="ARBA" id="ARBA00022645"/>
    </source>
</evidence>
<evidence type="ECO:0000313" key="10">
    <source>
        <dbReference type="Proteomes" id="UP000271031"/>
    </source>
</evidence>
<comment type="caution">
    <text evidence="9">The sequence shown here is derived from an EMBL/GenBank/DDBJ whole genome shotgun (WGS) entry which is preliminary data.</text>
</comment>
<evidence type="ECO:0000256" key="1">
    <source>
        <dbReference type="ARBA" id="ARBA00010233"/>
    </source>
</evidence>
<keyword evidence="2 9" id="KW-0121">Carboxypeptidase</keyword>
<dbReference type="SUPFAM" id="SSF141986">
    <property type="entry name" value="LD-carboxypeptidase A C-terminal domain-like"/>
    <property type="match status" value="1"/>
</dbReference>
<keyword evidence="4" id="KW-0378">Hydrolase</keyword>
<evidence type="ECO:0000256" key="4">
    <source>
        <dbReference type="ARBA" id="ARBA00022801"/>
    </source>
</evidence>
<reference evidence="9 10" key="1">
    <citation type="submission" date="2018-10" db="EMBL/GenBank/DDBJ databases">
        <title>Phylogenomics of Brevibacillus.</title>
        <authorList>
            <person name="Dunlap C."/>
        </authorList>
    </citation>
    <scope>NUCLEOTIDE SEQUENCE [LARGE SCALE GENOMIC DNA]</scope>
    <source>
        <strain evidence="9 10">JCM 15716</strain>
    </source>
</reference>
<evidence type="ECO:0000313" key="9">
    <source>
        <dbReference type="EMBL" id="RNB82818.1"/>
    </source>
</evidence>
<dbReference type="Gene3D" id="3.40.50.10740">
    <property type="entry name" value="Class I glutamine amidotransferase-like"/>
    <property type="match status" value="1"/>
</dbReference>
<dbReference type="Pfam" id="PF02016">
    <property type="entry name" value="Peptidase_S66"/>
    <property type="match status" value="1"/>
</dbReference>
<evidence type="ECO:0000256" key="3">
    <source>
        <dbReference type="ARBA" id="ARBA00022670"/>
    </source>
</evidence>
<keyword evidence="5" id="KW-0720">Serine protease</keyword>
<dbReference type="EMBL" id="RHHQ01000019">
    <property type="protein sequence ID" value="RNB82818.1"/>
    <property type="molecule type" value="Genomic_DNA"/>
</dbReference>
<dbReference type="InterPro" id="IPR040921">
    <property type="entry name" value="Peptidase_S66C"/>
</dbReference>
<protein>
    <submittedName>
        <fullName evidence="9">LD-carboxypeptidase</fullName>
    </submittedName>
</protein>
<feature type="active site" description="Nucleophile" evidence="6">
    <location>
        <position position="110"/>
    </location>
</feature>
<feature type="active site" description="Charge relay system" evidence="6">
    <location>
        <position position="208"/>
    </location>
</feature>
<proteinExistence type="inferred from homology"/>
<dbReference type="OrthoDB" id="9807329at2"/>
<dbReference type="Proteomes" id="UP000271031">
    <property type="component" value="Unassembled WGS sequence"/>
</dbReference>
<dbReference type="Pfam" id="PF17676">
    <property type="entry name" value="Peptidase_S66C"/>
    <property type="match status" value="1"/>
</dbReference>
<evidence type="ECO:0000256" key="5">
    <source>
        <dbReference type="ARBA" id="ARBA00022825"/>
    </source>
</evidence>
<evidence type="ECO:0000259" key="7">
    <source>
        <dbReference type="Pfam" id="PF02016"/>
    </source>
</evidence>
<dbReference type="Gene3D" id="3.50.30.60">
    <property type="entry name" value="LD-carboxypeptidase A C-terminal domain-like"/>
    <property type="match status" value="1"/>
</dbReference>
<dbReference type="PANTHER" id="PTHR30237">
    <property type="entry name" value="MURAMOYLTETRAPEPTIDE CARBOXYPEPTIDASE"/>
    <property type="match status" value="1"/>
</dbReference>
<dbReference type="CDD" id="cd07025">
    <property type="entry name" value="Peptidase_S66"/>
    <property type="match status" value="1"/>
</dbReference>
<dbReference type="InterPro" id="IPR029062">
    <property type="entry name" value="Class_I_gatase-like"/>
</dbReference>
<dbReference type="SUPFAM" id="SSF52317">
    <property type="entry name" value="Class I glutamine amidotransferase-like"/>
    <property type="match status" value="1"/>
</dbReference>
<feature type="active site" description="Charge relay system" evidence="6">
    <location>
        <position position="278"/>
    </location>
</feature>
<dbReference type="PIRSF" id="PIRSF028757">
    <property type="entry name" value="LD-carboxypeptidase"/>
    <property type="match status" value="1"/>
</dbReference>
<dbReference type="InterPro" id="IPR027478">
    <property type="entry name" value="LdcA_N"/>
</dbReference>
<dbReference type="InterPro" id="IPR027461">
    <property type="entry name" value="Carboxypeptidase_A_C_sf"/>
</dbReference>
<dbReference type="RefSeq" id="WP_122920315.1">
    <property type="nucleotide sequence ID" value="NZ_RHHQ01000019.1"/>
</dbReference>
<evidence type="ECO:0000256" key="6">
    <source>
        <dbReference type="PIRSR" id="PIRSR028757-1"/>
    </source>
</evidence>
<gene>
    <name evidence="9" type="ORF">EDM56_23260</name>
</gene>
<dbReference type="InterPro" id="IPR040449">
    <property type="entry name" value="Peptidase_S66_N"/>
</dbReference>
<dbReference type="PANTHER" id="PTHR30237:SF2">
    <property type="entry name" value="MUREIN TETRAPEPTIDE CARBOXYPEPTIDASE"/>
    <property type="match status" value="1"/>
</dbReference>
<feature type="domain" description="LD-carboxypeptidase N-terminal" evidence="7">
    <location>
        <begin position="14"/>
        <end position="130"/>
    </location>
</feature>
<sequence length="309" mass="33753">MKLKPATLQAGDTIGIVAPASWPNAEKGLRGAKWFEQRGIRVEFGTSLSRQHGYLGGTDQERVDELHQMFANPAIKGIFCACGGYGTGRIASMLDYDLIRQNPKIFWGYSDITFLLNAFYQKAGLVTFHGPMLSSDIGQDDVHPLTLDTLEQAFAPIKFTYTEDISPLRTLVEGEATGEIVGGNLSLLTSGIGTEFEIDTKGKLLLIEEVDEDIYRVDRMLNQLKMAGKFDDAAGVLLADFKNCEAGKRSQTLSLEQVFIDHIQPAGKPVLSGFLIGHCSPNFAIPIGAQGTMNTYKKSLLLEESGVRA</sequence>
<name>A0A3M8D4K0_9BACL</name>
<keyword evidence="10" id="KW-1185">Reference proteome</keyword>